<evidence type="ECO:0000259" key="5">
    <source>
        <dbReference type="Pfam" id="PF01926"/>
    </source>
</evidence>
<evidence type="ECO:0000256" key="3">
    <source>
        <dbReference type="ARBA" id="ARBA00023134"/>
    </source>
</evidence>
<keyword evidence="3 4" id="KW-0342">GTP-binding</keyword>
<comment type="caution">
    <text evidence="6">The sequence shown here is derived from an EMBL/GenBank/DDBJ whole genome shotgun (WGS) entry which is preliminary data.</text>
</comment>
<feature type="binding site" evidence="4">
    <location>
        <position position="162"/>
    </location>
    <ligand>
        <name>GTP</name>
        <dbReference type="ChEBI" id="CHEBI:37565"/>
    </ligand>
</feature>
<evidence type="ECO:0000313" key="6">
    <source>
        <dbReference type="EMBL" id="PSR21848.1"/>
    </source>
</evidence>
<reference evidence="6 7" key="1">
    <citation type="journal article" date="2014" name="BMC Genomics">
        <title>Comparison of environmental and isolate Sulfobacillus genomes reveals diverse carbon, sulfur, nitrogen, and hydrogen metabolisms.</title>
        <authorList>
            <person name="Justice N.B."/>
            <person name="Norman A."/>
            <person name="Brown C.T."/>
            <person name="Singh A."/>
            <person name="Thomas B.C."/>
            <person name="Banfield J.F."/>
        </authorList>
    </citation>
    <scope>NUCLEOTIDE SEQUENCE [LARGE SCALE GENOMIC DNA]</scope>
    <source>
        <strain evidence="6">AMDSBA3</strain>
    </source>
</reference>
<dbReference type="PIRSF" id="PIRSF006230">
    <property type="entry name" value="MG442"/>
    <property type="match status" value="1"/>
</dbReference>
<dbReference type="CDD" id="cd01856">
    <property type="entry name" value="YlqF"/>
    <property type="match status" value="1"/>
</dbReference>
<dbReference type="InterPro" id="IPR027417">
    <property type="entry name" value="P-loop_NTPase"/>
</dbReference>
<dbReference type="GO" id="GO:0006412">
    <property type="term" value="P:translation"/>
    <property type="evidence" value="ECO:0007669"/>
    <property type="project" value="TreeGrafter"/>
</dbReference>
<dbReference type="Gene3D" id="3.40.50.300">
    <property type="entry name" value="P-loop containing nucleotide triphosphate hydrolases"/>
    <property type="match status" value="1"/>
</dbReference>
<dbReference type="PANTHER" id="PTHR45782">
    <property type="entry name" value="MITOCHONDRIAL RIBOSOME-ASSOCIATED GTPASE 1"/>
    <property type="match status" value="1"/>
</dbReference>
<organism evidence="6 7">
    <name type="scientific">Sulfobacillus acidophilus</name>
    <dbReference type="NCBI Taxonomy" id="53633"/>
    <lineage>
        <taxon>Bacteria</taxon>
        <taxon>Bacillati</taxon>
        <taxon>Bacillota</taxon>
        <taxon>Clostridia</taxon>
        <taxon>Eubacteriales</taxon>
        <taxon>Clostridiales Family XVII. Incertae Sedis</taxon>
        <taxon>Sulfobacillus</taxon>
    </lineage>
</organism>
<dbReference type="PRINTS" id="PR00326">
    <property type="entry name" value="GTP1OBG"/>
</dbReference>
<dbReference type="AlphaFoldDB" id="A0A2T2WHY6"/>
<sequence>MSGRGWYPGHMVATQATIRELSPYLSAFIEVVDARAPELTRHRPLQKWVGRAPTLLALNKSDLADPKTTQAWIKWYRRQKIAAVAFNAQTQEAQRRLFQLVTETVDPPYRLAVVGLPNLGKSTILNRMVGKRRVATGAKPGITRGPQWIRLDNGWEWLDLPGVVTPSKSRDWRLKLLGVVPVEVDEAEDIASRVWVLYHPAAKPEDWVRWGQVRGYLRHGGEVDRQRTAQAVLAEFRRGAWGPISLQKPGEVS</sequence>
<feature type="domain" description="G" evidence="5">
    <location>
        <begin position="111"/>
        <end position="172"/>
    </location>
</feature>
<dbReference type="GO" id="GO:0005525">
    <property type="term" value="F:GTP binding"/>
    <property type="evidence" value="ECO:0007669"/>
    <property type="project" value="UniProtKB-KW"/>
</dbReference>
<dbReference type="GO" id="GO:0003924">
    <property type="term" value="F:GTPase activity"/>
    <property type="evidence" value="ECO:0007669"/>
    <property type="project" value="TreeGrafter"/>
</dbReference>
<dbReference type="EMBL" id="PXYV01000026">
    <property type="protein sequence ID" value="PSR21848.1"/>
    <property type="molecule type" value="Genomic_DNA"/>
</dbReference>
<dbReference type="Gene3D" id="1.10.1580.10">
    <property type="match status" value="1"/>
</dbReference>
<dbReference type="InterPro" id="IPR023179">
    <property type="entry name" value="GTP-bd_ortho_bundle_sf"/>
</dbReference>
<proteinExistence type="predicted"/>
<dbReference type="InterPro" id="IPR016478">
    <property type="entry name" value="GTPase_MTG1"/>
</dbReference>
<dbReference type="Pfam" id="PF01926">
    <property type="entry name" value="MMR_HSR1"/>
    <property type="match status" value="1"/>
</dbReference>
<name>A0A2T2WHY6_9FIRM</name>
<dbReference type="Proteomes" id="UP000241848">
    <property type="component" value="Unassembled WGS sequence"/>
</dbReference>
<dbReference type="SUPFAM" id="SSF52540">
    <property type="entry name" value="P-loop containing nucleoside triphosphate hydrolases"/>
    <property type="match status" value="1"/>
</dbReference>
<accession>A0A2T2WHY6</accession>
<feature type="binding site" evidence="4">
    <location>
        <begin position="118"/>
        <end position="123"/>
    </location>
    <ligand>
        <name>GTP</name>
        <dbReference type="ChEBI" id="CHEBI:37565"/>
    </ligand>
</feature>
<dbReference type="PANTHER" id="PTHR45782:SF4">
    <property type="entry name" value="MITOCHONDRIAL RIBOSOME-ASSOCIATED GTPASE 1"/>
    <property type="match status" value="1"/>
</dbReference>
<protein>
    <recommendedName>
        <fullName evidence="1">Ribosome biogenesis GTPase A</fullName>
    </recommendedName>
</protein>
<dbReference type="InterPro" id="IPR006073">
    <property type="entry name" value="GTP-bd"/>
</dbReference>
<evidence type="ECO:0000256" key="2">
    <source>
        <dbReference type="ARBA" id="ARBA00022741"/>
    </source>
</evidence>
<evidence type="ECO:0000313" key="7">
    <source>
        <dbReference type="Proteomes" id="UP000241848"/>
    </source>
</evidence>
<keyword evidence="2 4" id="KW-0547">Nucleotide-binding</keyword>
<evidence type="ECO:0000256" key="4">
    <source>
        <dbReference type="PIRSR" id="PIRSR006230-1"/>
    </source>
</evidence>
<gene>
    <name evidence="6" type="ORF">C7B45_09160</name>
</gene>
<feature type="binding site" evidence="4">
    <location>
        <begin position="59"/>
        <end position="62"/>
    </location>
    <ligand>
        <name>GTP</name>
        <dbReference type="ChEBI" id="CHEBI:37565"/>
    </ligand>
</feature>
<evidence type="ECO:0000256" key="1">
    <source>
        <dbReference type="ARBA" id="ARBA00014898"/>
    </source>
</evidence>